<comment type="caution">
    <text evidence="3">The sequence shown here is derived from an EMBL/GenBank/DDBJ whole genome shotgun (WGS) entry which is preliminary data.</text>
</comment>
<sequence>MPGDWAVAACDVGQGDAVLVRDPERPEQVMLVDTGDDEAALETCLALFGVTRVALLVLSHDHRDHVGALGAVLSISEAALVPPESAENTGMPLAERVRRAGVTAVTGEIGMTGGSAPAAAGLGWEVLGPQPLESYPDENSTSLVLRVTVAGVSLLLLGDTGGPEQVPLMREGGRPTADVVKVAHHGSKNQAAGFYDVLGSRVALISVGAENRYGHPNPQLVDTITAAGNVVLRTDELGSVAITVRQGELGYWNAGRRSSAVLRSGTGTRKNSMSLCPAKPGKYR</sequence>
<dbReference type="Proteomes" id="UP001597181">
    <property type="component" value="Unassembled WGS sequence"/>
</dbReference>
<dbReference type="PANTHER" id="PTHR30619:SF1">
    <property type="entry name" value="RECOMBINATION PROTEIN 2"/>
    <property type="match status" value="1"/>
</dbReference>
<evidence type="ECO:0000313" key="4">
    <source>
        <dbReference type="Proteomes" id="UP001597181"/>
    </source>
</evidence>
<protein>
    <submittedName>
        <fullName evidence="3">ComEC/Rec2 family competence protein</fullName>
    </submittedName>
</protein>
<dbReference type="EMBL" id="JBHTLY010000001">
    <property type="protein sequence ID" value="MFD1200727.1"/>
    <property type="molecule type" value="Genomic_DNA"/>
</dbReference>
<evidence type="ECO:0000313" key="3">
    <source>
        <dbReference type="EMBL" id="MFD1200727.1"/>
    </source>
</evidence>
<organism evidence="3 4">
    <name type="scientific">Leucobacter albus</name>
    <dbReference type="NCBI Taxonomy" id="272210"/>
    <lineage>
        <taxon>Bacteria</taxon>
        <taxon>Bacillati</taxon>
        <taxon>Actinomycetota</taxon>
        <taxon>Actinomycetes</taxon>
        <taxon>Micrococcales</taxon>
        <taxon>Microbacteriaceae</taxon>
        <taxon>Leucobacter</taxon>
    </lineage>
</organism>
<dbReference type="RefSeq" id="WP_343959864.1">
    <property type="nucleotide sequence ID" value="NZ_BAAAKZ010000003.1"/>
</dbReference>
<dbReference type="CDD" id="cd07731">
    <property type="entry name" value="ComA-like_MBL-fold"/>
    <property type="match status" value="1"/>
</dbReference>
<feature type="domain" description="Metallo-beta-lactamase" evidence="2">
    <location>
        <begin position="11"/>
        <end position="191"/>
    </location>
</feature>
<evidence type="ECO:0000256" key="1">
    <source>
        <dbReference type="SAM" id="MobiDB-lite"/>
    </source>
</evidence>
<accession>A0ABW3TMT8</accession>
<dbReference type="InterPro" id="IPR001279">
    <property type="entry name" value="Metallo-B-lactamas"/>
</dbReference>
<reference evidence="4" key="1">
    <citation type="journal article" date="2019" name="Int. J. Syst. Evol. Microbiol.">
        <title>The Global Catalogue of Microorganisms (GCM) 10K type strain sequencing project: providing services to taxonomists for standard genome sequencing and annotation.</title>
        <authorList>
            <consortium name="The Broad Institute Genomics Platform"/>
            <consortium name="The Broad Institute Genome Sequencing Center for Infectious Disease"/>
            <person name="Wu L."/>
            <person name="Ma J."/>
        </authorList>
    </citation>
    <scope>NUCLEOTIDE SEQUENCE [LARGE SCALE GENOMIC DNA]</scope>
    <source>
        <strain evidence="4">CCUG 50213</strain>
    </source>
</reference>
<dbReference type="SUPFAM" id="SSF56281">
    <property type="entry name" value="Metallo-hydrolase/oxidoreductase"/>
    <property type="match status" value="1"/>
</dbReference>
<dbReference type="Pfam" id="PF00753">
    <property type="entry name" value="Lactamase_B"/>
    <property type="match status" value="1"/>
</dbReference>
<proteinExistence type="predicted"/>
<dbReference type="InterPro" id="IPR036866">
    <property type="entry name" value="RibonucZ/Hydroxyglut_hydro"/>
</dbReference>
<evidence type="ECO:0000259" key="2">
    <source>
        <dbReference type="Pfam" id="PF00753"/>
    </source>
</evidence>
<dbReference type="PANTHER" id="PTHR30619">
    <property type="entry name" value="DNA INTERNALIZATION/COMPETENCE PROTEIN COMEC/REC2"/>
    <property type="match status" value="1"/>
</dbReference>
<gene>
    <name evidence="3" type="ORF">ACFQ3U_02315</name>
</gene>
<name>A0ABW3TMT8_9MICO</name>
<dbReference type="InterPro" id="IPR035681">
    <property type="entry name" value="ComA-like_MBL"/>
</dbReference>
<feature type="region of interest" description="Disordered" evidence="1">
    <location>
        <begin position="264"/>
        <end position="284"/>
    </location>
</feature>
<dbReference type="InterPro" id="IPR052159">
    <property type="entry name" value="Competence_DNA_uptake"/>
</dbReference>
<dbReference type="Gene3D" id="3.60.15.10">
    <property type="entry name" value="Ribonuclease Z/Hydroxyacylglutathione hydrolase-like"/>
    <property type="match status" value="1"/>
</dbReference>
<keyword evidence="4" id="KW-1185">Reference proteome</keyword>
<feature type="compositionally biased region" description="Polar residues" evidence="1">
    <location>
        <begin position="265"/>
        <end position="274"/>
    </location>
</feature>